<feature type="chain" id="PRO_5019370106" evidence="1">
    <location>
        <begin position="26"/>
        <end position="263"/>
    </location>
</feature>
<keyword evidence="1" id="KW-0732">Signal</keyword>
<evidence type="ECO:0000256" key="1">
    <source>
        <dbReference type="SAM" id="SignalP"/>
    </source>
</evidence>
<sequence>MITFKIASATQGLLLLLLLSSASYANNAELSIENFTTTDLQNQIDPIEIKPLQAGALTFTVLEKPAMTAFTKGTVILVPDWSQHAASPRMINVLRQQLVDYGWNTIAMMVPDPLPETNAETMLTYQTELLARLQAVMKSAENNTGSIIVVAQGSSGALINQLYQSGQLKAPEGLILLSAYLPDKALNQAVSVALAKHKVPTLDIQQQQDNSFVMASSQLRLQLVRKHIKEIYRQRLLPGSIDQPQNQQWVFNEVYGWLSYLGF</sequence>
<dbReference type="Pfam" id="PF12048">
    <property type="entry name" value="DUF3530"/>
    <property type="match status" value="2"/>
</dbReference>
<proteinExistence type="predicted"/>
<dbReference type="AlphaFoldDB" id="A0A437QFZ8"/>
<evidence type="ECO:0000313" key="2">
    <source>
        <dbReference type="EMBL" id="RVU33471.1"/>
    </source>
</evidence>
<dbReference type="Proteomes" id="UP000283077">
    <property type="component" value="Unassembled WGS sequence"/>
</dbReference>
<dbReference type="InterPro" id="IPR022529">
    <property type="entry name" value="DUF3530"/>
</dbReference>
<feature type="signal peptide" evidence="1">
    <location>
        <begin position="1"/>
        <end position="25"/>
    </location>
</feature>
<dbReference type="OrthoDB" id="9776279at2"/>
<comment type="caution">
    <text evidence="2">The sequence shown here is derived from an EMBL/GenBank/DDBJ whole genome shotgun (WGS) entry which is preliminary data.</text>
</comment>
<accession>A0A437QFZ8</accession>
<name>A0A437QFZ8_9GAMM</name>
<gene>
    <name evidence="2" type="ORF">EOE67_16555</name>
</gene>
<keyword evidence="3" id="KW-1185">Reference proteome</keyword>
<dbReference type="EMBL" id="SACS01000021">
    <property type="protein sequence ID" value="RVU33471.1"/>
    <property type="molecule type" value="Genomic_DNA"/>
</dbReference>
<organism evidence="2 3">
    <name type="scientific">Rheinheimera riviphila</name>
    <dbReference type="NCBI Taxonomy" id="1834037"/>
    <lineage>
        <taxon>Bacteria</taxon>
        <taxon>Pseudomonadati</taxon>
        <taxon>Pseudomonadota</taxon>
        <taxon>Gammaproteobacteria</taxon>
        <taxon>Chromatiales</taxon>
        <taxon>Chromatiaceae</taxon>
        <taxon>Rheinheimera</taxon>
    </lineage>
</organism>
<dbReference type="Gene3D" id="3.40.50.1820">
    <property type="entry name" value="alpha/beta hydrolase"/>
    <property type="match status" value="1"/>
</dbReference>
<dbReference type="InterPro" id="IPR029058">
    <property type="entry name" value="AB_hydrolase_fold"/>
</dbReference>
<dbReference type="RefSeq" id="WP_127700448.1">
    <property type="nucleotide sequence ID" value="NZ_SACS01000021.1"/>
</dbReference>
<evidence type="ECO:0000313" key="3">
    <source>
        <dbReference type="Proteomes" id="UP000283077"/>
    </source>
</evidence>
<protein>
    <submittedName>
        <fullName evidence="2">DUF3530 family protein</fullName>
    </submittedName>
</protein>
<reference evidence="2 3" key="1">
    <citation type="submission" date="2019-01" db="EMBL/GenBank/DDBJ databases">
        <authorList>
            <person name="Chen W.-M."/>
        </authorList>
    </citation>
    <scope>NUCLEOTIDE SEQUENCE [LARGE SCALE GENOMIC DNA]</scope>
    <source>
        <strain evidence="2 3">KYPC3</strain>
    </source>
</reference>